<dbReference type="Proteomes" id="UP001465153">
    <property type="component" value="Unassembled WGS sequence"/>
</dbReference>
<dbReference type="SUPFAM" id="SSF46458">
    <property type="entry name" value="Globin-like"/>
    <property type="match status" value="1"/>
</dbReference>
<gene>
    <name evidence="6" type="ORF">NBRC116591_26860</name>
</gene>
<dbReference type="InterPro" id="IPR044203">
    <property type="entry name" value="GlbO/GLB3-like"/>
</dbReference>
<evidence type="ECO:0000256" key="5">
    <source>
        <dbReference type="ARBA" id="ARBA00034496"/>
    </source>
</evidence>
<comment type="similarity">
    <text evidence="5">Belongs to the truncated hemoglobin family. Group II subfamily.</text>
</comment>
<dbReference type="Pfam" id="PF01152">
    <property type="entry name" value="Bac_globin"/>
    <property type="match status" value="1"/>
</dbReference>
<dbReference type="InterPro" id="IPR001486">
    <property type="entry name" value="Hemoglobin_trunc"/>
</dbReference>
<dbReference type="Gene3D" id="1.10.490.10">
    <property type="entry name" value="Globins"/>
    <property type="match status" value="1"/>
</dbReference>
<dbReference type="PANTHER" id="PTHR47366">
    <property type="entry name" value="TWO-ON-TWO HEMOGLOBIN-3"/>
    <property type="match status" value="1"/>
</dbReference>
<keyword evidence="3" id="KW-0479">Metal-binding</keyword>
<evidence type="ECO:0000256" key="3">
    <source>
        <dbReference type="ARBA" id="ARBA00022723"/>
    </source>
</evidence>
<dbReference type="CDD" id="cd14773">
    <property type="entry name" value="TrHb2_PhHbO-like_O"/>
    <property type="match status" value="1"/>
</dbReference>
<evidence type="ECO:0000256" key="2">
    <source>
        <dbReference type="ARBA" id="ARBA00022617"/>
    </source>
</evidence>
<keyword evidence="2" id="KW-0349">Heme</keyword>
<evidence type="ECO:0000256" key="1">
    <source>
        <dbReference type="ARBA" id="ARBA00022448"/>
    </source>
</evidence>
<reference evidence="6 7" key="1">
    <citation type="submission" date="2024-04" db="EMBL/GenBank/DDBJ databases">
        <title>Draft genome sequence of Sessilibacter corallicola NBRC 116591.</title>
        <authorList>
            <person name="Miyakawa T."/>
            <person name="Kusuya Y."/>
            <person name="Miura T."/>
        </authorList>
    </citation>
    <scope>NUCLEOTIDE SEQUENCE [LARGE SCALE GENOMIC DNA]</scope>
    <source>
        <strain evidence="6 7">KU-00831-HH</strain>
    </source>
</reference>
<comment type="caution">
    <text evidence="6">The sequence shown here is derived from an EMBL/GenBank/DDBJ whole genome shotgun (WGS) entry which is preliminary data.</text>
</comment>
<dbReference type="PANTHER" id="PTHR47366:SF1">
    <property type="entry name" value="TWO-ON-TWO HEMOGLOBIN-3"/>
    <property type="match status" value="1"/>
</dbReference>
<dbReference type="InterPro" id="IPR012292">
    <property type="entry name" value="Globin/Proto"/>
</dbReference>
<evidence type="ECO:0000313" key="7">
    <source>
        <dbReference type="Proteomes" id="UP001465153"/>
    </source>
</evidence>
<name>A0ABQ0AB45_9GAMM</name>
<accession>A0ABQ0AB45</accession>
<dbReference type="EMBL" id="BAABWN010000008">
    <property type="protein sequence ID" value="GAA6168875.1"/>
    <property type="molecule type" value="Genomic_DNA"/>
</dbReference>
<keyword evidence="4" id="KW-0408">Iron</keyword>
<dbReference type="RefSeq" id="WP_353303571.1">
    <property type="nucleotide sequence ID" value="NZ_BAABWN010000008.1"/>
</dbReference>
<organism evidence="6 7">
    <name type="scientific">Sessilibacter corallicola</name>
    <dbReference type="NCBI Taxonomy" id="2904075"/>
    <lineage>
        <taxon>Bacteria</taxon>
        <taxon>Pseudomonadati</taxon>
        <taxon>Pseudomonadota</taxon>
        <taxon>Gammaproteobacteria</taxon>
        <taxon>Cellvibrionales</taxon>
        <taxon>Cellvibrionaceae</taxon>
        <taxon>Sessilibacter</taxon>
    </lineage>
</organism>
<dbReference type="InterPro" id="IPR009050">
    <property type="entry name" value="Globin-like_sf"/>
</dbReference>
<proteinExistence type="inferred from homology"/>
<protein>
    <submittedName>
        <fullName evidence="6">Globin</fullName>
    </submittedName>
</protein>
<evidence type="ECO:0000313" key="6">
    <source>
        <dbReference type="EMBL" id="GAA6168875.1"/>
    </source>
</evidence>
<sequence>MSDTGGLVYGQGDATYQAVGGLEGITRLVNRFYDLMDSLPEAQTIRDMHPQDLSLSREKLICFLSGWMGGEKLFQQRFGPINIPRVHKHLPIDEQGRDMWLWCMKKALNELQYPEDLKIYLIEQLSFPAERIRSVCEPNIT</sequence>
<evidence type="ECO:0000256" key="4">
    <source>
        <dbReference type="ARBA" id="ARBA00023004"/>
    </source>
</evidence>
<keyword evidence="7" id="KW-1185">Reference proteome</keyword>
<keyword evidence="1" id="KW-0813">Transport</keyword>